<keyword evidence="1" id="KW-0547">Nucleotide-binding</keyword>
<keyword evidence="3" id="KW-1185">Reference proteome</keyword>
<gene>
    <name evidence="2" type="ORF">ONB1V03_LOCUS14573</name>
</gene>
<name>A0A7R9MD28_9ACAR</name>
<dbReference type="Gene3D" id="3.30.200.20">
    <property type="entry name" value="Phosphorylase Kinase, domain 1"/>
    <property type="match status" value="1"/>
</dbReference>
<reference evidence="2" key="1">
    <citation type="submission" date="2020-11" db="EMBL/GenBank/DDBJ databases">
        <authorList>
            <person name="Tran Van P."/>
        </authorList>
    </citation>
    <scope>NUCLEOTIDE SEQUENCE</scope>
</reference>
<feature type="binding site" evidence="1">
    <location>
        <position position="83"/>
    </location>
    <ligand>
        <name>ATP</name>
        <dbReference type="ChEBI" id="CHEBI:30616"/>
    </ligand>
</feature>
<dbReference type="AlphaFoldDB" id="A0A7R9MD28"/>
<evidence type="ECO:0008006" key="4">
    <source>
        <dbReference type="Google" id="ProtNLM"/>
    </source>
</evidence>
<dbReference type="GO" id="GO:0005524">
    <property type="term" value="F:ATP binding"/>
    <property type="evidence" value="ECO:0007669"/>
    <property type="project" value="UniProtKB-UniRule"/>
</dbReference>
<evidence type="ECO:0000313" key="3">
    <source>
        <dbReference type="Proteomes" id="UP000728032"/>
    </source>
</evidence>
<dbReference type="PROSITE" id="PS00107">
    <property type="entry name" value="PROTEIN_KINASE_ATP"/>
    <property type="match status" value="1"/>
</dbReference>
<evidence type="ECO:0000313" key="2">
    <source>
        <dbReference type="EMBL" id="CAD7657948.1"/>
    </source>
</evidence>
<dbReference type="InterPro" id="IPR011009">
    <property type="entry name" value="Kinase-like_dom_sf"/>
</dbReference>
<dbReference type="EMBL" id="CAJPVJ010013989">
    <property type="protein sequence ID" value="CAG2175134.1"/>
    <property type="molecule type" value="Genomic_DNA"/>
</dbReference>
<proteinExistence type="predicted"/>
<evidence type="ECO:0000256" key="1">
    <source>
        <dbReference type="PROSITE-ProRule" id="PRU10141"/>
    </source>
</evidence>
<dbReference type="Proteomes" id="UP000728032">
    <property type="component" value="Unassembled WGS sequence"/>
</dbReference>
<dbReference type="SUPFAM" id="SSF56112">
    <property type="entry name" value="Protein kinase-like (PK-like)"/>
    <property type="match status" value="1"/>
</dbReference>
<accession>A0A7R9MD28</accession>
<dbReference type="InterPro" id="IPR017441">
    <property type="entry name" value="Protein_kinase_ATP_BS"/>
</dbReference>
<sequence length="89" mass="10193">MDPQMIGMEIYGRLLMLRVTVVSFTRYKPSDSLLEVLRDERLLFDEKDITLKEVVGVGNYGCVYAGALIQLDTVRHRDVAVKKLISYNL</sequence>
<organism evidence="2">
    <name type="scientific">Oppiella nova</name>
    <dbReference type="NCBI Taxonomy" id="334625"/>
    <lineage>
        <taxon>Eukaryota</taxon>
        <taxon>Metazoa</taxon>
        <taxon>Ecdysozoa</taxon>
        <taxon>Arthropoda</taxon>
        <taxon>Chelicerata</taxon>
        <taxon>Arachnida</taxon>
        <taxon>Acari</taxon>
        <taxon>Acariformes</taxon>
        <taxon>Sarcoptiformes</taxon>
        <taxon>Oribatida</taxon>
        <taxon>Brachypylina</taxon>
        <taxon>Oppioidea</taxon>
        <taxon>Oppiidae</taxon>
        <taxon>Oppiella</taxon>
    </lineage>
</organism>
<protein>
    <recommendedName>
        <fullName evidence="4">Protein kinase domain-containing protein</fullName>
    </recommendedName>
</protein>
<keyword evidence="1" id="KW-0067">ATP-binding</keyword>
<dbReference type="EMBL" id="OC928814">
    <property type="protein sequence ID" value="CAD7657948.1"/>
    <property type="molecule type" value="Genomic_DNA"/>
</dbReference>